<evidence type="ECO:0000313" key="2">
    <source>
        <dbReference type="EMBL" id="KFD63059.1"/>
    </source>
</evidence>
<dbReference type="Proteomes" id="UP000030758">
    <property type="component" value="Unassembled WGS sequence"/>
</dbReference>
<feature type="non-terminal residue" evidence="2">
    <location>
        <position position="49"/>
    </location>
</feature>
<proteinExistence type="predicted"/>
<organism evidence="2">
    <name type="scientific">Trichuris suis</name>
    <name type="common">pig whipworm</name>
    <dbReference type="NCBI Taxonomy" id="68888"/>
    <lineage>
        <taxon>Eukaryota</taxon>
        <taxon>Metazoa</taxon>
        <taxon>Ecdysozoa</taxon>
        <taxon>Nematoda</taxon>
        <taxon>Enoplea</taxon>
        <taxon>Dorylaimia</taxon>
        <taxon>Trichinellida</taxon>
        <taxon>Trichuridae</taxon>
        <taxon>Trichuris</taxon>
    </lineage>
</organism>
<dbReference type="EMBL" id="KL363243">
    <property type="protein sequence ID" value="KFD51090.1"/>
    <property type="molecule type" value="Genomic_DNA"/>
</dbReference>
<dbReference type="AlphaFoldDB" id="A0A085N0R3"/>
<gene>
    <name evidence="1" type="ORF">M513_07990</name>
    <name evidence="2" type="ORF">M514_07990</name>
</gene>
<evidence type="ECO:0000313" key="3">
    <source>
        <dbReference type="Proteomes" id="UP000030764"/>
    </source>
</evidence>
<sequence length="49" mass="5505">MKNSAPYELIFTQQAGNPLAAPTPLLMLSREGNTALVRDQRLLHNRMPE</sequence>
<reference evidence="2 3" key="1">
    <citation type="journal article" date="2014" name="Nat. Genet.">
        <title>Genome and transcriptome of the porcine whipworm Trichuris suis.</title>
        <authorList>
            <person name="Jex A.R."/>
            <person name="Nejsum P."/>
            <person name="Schwarz E.M."/>
            <person name="Hu L."/>
            <person name="Young N.D."/>
            <person name="Hall R.S."/>
            <person name="Korhonen P.K."/>
            <person name="Liao S."/>
            <person name="Thamsborg S."/>
            <person name="Xia J."/>
            <person name="Xu P."/>
            <person name="Wang S."/>
            <person name="Scheerlinck J.P."/>
            <person name="Hofmann A."/>
            <person name="Sternberg P.W."/>
            <person name="Wang J."/>
            <person name="Gasser R.B."/>
        </authorList>
    </citation>
    <scope>NUCLEOTIDE SEQUENCE [LARGE SCALE GENOMIC DNA]</scope>
    <source>
        <strain evidence="2">DCEP-RM93F</strain>
        <strain evidence="1">DCEP-RM93M</strain>
    </source>
</reference>
<keyword evidence="3" id="KW-1185">Reference proteome</keyword>
<dbReference type="EMBL" id="KL367581">
    <property type="protein sequence ID" value="KFD63059.1"/>
    <property type="molecule type" value="Genomic_DNA"/>
</dbReference>
<evidence type="ECO:0000313" key="1">
    <source>
        <dbReference type="EMBL" id="KFD51090.1"/>
    </source>
</evidence>
<accession>A0A085N0R3</accession>
<name>A0A085N0R3_9BILA</name>
<protein>
    <submittedName>
        <fullName evidence="2">Uncharacterized protein</fullName>
    </submittedName>
</protein>
<dbReference type="Proteomes" id="UP000030764">
    <property type="component" value="Unassembled WGS sequence"/>
</dbReference>